<dbReference type="EMBL" id="JAVDUU010000001">
    <property type="protein sequence ID" value="MDR6940543.1"/>
    <property type="molecule type" value="Genomic_DNA"/>
</dbReference>
<evidence type="ECO:0000313" key="12">
    <source>
        <dbReference type="Proteomes" id="UP001247620"/>
    </source>
</evidence>
<keyword evidence="11" id="KW-0808">Transferase</keyword>
<evidence type="ECO:0000256" key="2">
    <source>
        <dbReference type="ARBA" id="ARBA00001946"/>
    </source>
</evidence>
<dbReference type="InterPro" id="IPR050793">
    <property type="entry name" value="CMP-NeuNAc_synthase"/>
</dbReference>
<dbReference type="Pfam" id="PF02348">
    <property type="entry name" value="CTP_transf_3"/>
    <property type="match status" value="1"/>
</dbReference>
<comment type="catalytic activity">
    <reaction evidence="1">
        <text>an N-acylneuraminate + CTP = a CMP-N-acyl-beta-neuraminate + diphosphate</text>
        <dbReference type="Rhea" id="RHEA:11344"/>
        <dbReference type="ChEBI" id="CHEBI:33019"/>
        <dbReference type="ChEBI" id="CHEBI:37563"/>
        <dbReference type="ChEBI" id="CHEBI:60073"/>
        <dbReference type="ChEBI" id="CHEBI:68671"/>
        <dbReference type="EC" id="2.7.7.43"/>
    </reaction>
</comment>
<evidence type="ECO:0000313" key="11">
    <source>
        <dbReference type="EMBL" id="MDR6940543.1"/>
    </source>
</evidence>
<keyword evidence="11" id="KW-0548">Nucleotidyltransferase</keyword>
<dbReference type="InterPro" id="IPR003329">
    <property type="entry name" value="Cytidylyl_trans"/>
</dbReference>
<dbReference type="Proteomes" id="UP001247620">
    <property type="component" value="Unassembled WGS sequence"/>
</dbReference>
<evidence type="ECO:0000256" key="5">
    <source>
        <dbReference type="ARBA" id="ARBA00010726"/>
    </source>
</evidence>
<dbReference type="InterPro" id="IPR029044">
    <property type="entry name" value="Nucleotide-diphossugar_trans"/>
</dbReference>
<keyword evidence="8" id="KW-0479">Metal-binding</keyword>
<accession>A0ABU1T5H1</accession>
<evidence type="ECO:0000256" key="8">
    <source>
        <dbReference type="ARBA" id="ARBA00022723"/>
    </source>
</evidence>
<organism evidence="11 12">
    <name type="scientific">Mucilaginibacter pocheonensis</name>
    <dbReference type="NCBI Taxonomy" id="398050"/>
    <lineage>
        <taxon>Bacteria</taxon>
        <taxon>Pseudomonadati</taxon>
        <taxon>Bacteroidota</taxon>
        <taxon>Sphingobacteriia</taxon>
        <taxon>Sphingobacteriales</taxon>
        <taxon>Sphingobacteriaceae</taxon>
        <taxon>Mucilaginibacter</taxon>
    </lineage>
</organism>
<dbReference type="PANTHER" id="PTHR21485:SF3">
    <property type="entry name" value="N-ACYLNEURAMINATE CYTIDYLYLTRANSFERASE"/>
    <property type="match status" value="1"/>
</dbReference>
<protein>
    <recommendedName>
        <fullName evidence="7">N-acylneuraminate cytidylyltransferase</fullName>
        <ecNumber evidence="7">2.7.7.43</ecNumber>
    </recommendedName>
</protein>
<evidence type="ECO:0000256" key="3">
    <source>
        <dbReference type="ARBA" id="ARBA00005141"/>
    </source>
</evidence>
<evidence type="ECO:0000256" key="4">
    <source>
        <dbReference type="ARBA" id="ARBA00005893"/>
    </source>
</evidence>
<dbReference type="CDD" id="cd02513">
    <property type="entry name" value="CMP-NeuAc_Synthase"/>
    <property type="match status" value="1"/>
</dbReference>
<comment type="cofactor">
    <cofactor evidence="2">
        <name>Mg(2+)</name>
        <dbReference type="ChEBI" id="CHEBI:18420"/>
    </cofactor>
</comment>
<gene>
    <name evidence="11" type="ORF">J2W55_000371</name>
</gene>
<evidence type="ECO:0000256" key="10">
    <source>
        <dbReference type="ARBA" id="ARBA00022842"/>
    </source>
</evidence>
<name>A0ABU1T5H1_9SPHI</name>
<dbReference type="Pfam" id="PF08282">
    <property type="entry name" value="Hydrolase_3"/>
    <property type="match status" value="1"/>
</dbReference>
<dbReference type="EC" id="2.7.7.43" evidence="7"/>
<keyword evidence="9" id="KW-0378">Hydrolase</keyword>
<evidence type="ECO:0000256" key="7">
    <source>
        <dbReference type="ARBA" id="ARBA00012491"/>
    </source>
</evidence>
<dbReference type="SUPFAM" id="SSF53448">
    <property type="entry name" value="Nucleotide-diphospho-sugar transferases"/>
    <property type="match status" value="1"/>
</dbReference>
<dbReference type="InterPro" id="IPR023214">
    <property type="entry name" value="HAD_sf"/>
</dbReference>
<comment type="subunit">
    <text evidence="6">Homotetramer.</text>
</comment>
<comment type="pathway">
    <text evidence="3">Amino-sugar metabolism; N-acetylneuraminate metabolism.</text>
</comment>
<dbReference type="SFLD" id="SFLDG01138">
    <property type="entry name" value="C1.6.2:_Deoxy-d-mannose-octulo"/>
    <property type="match status" value="1"/>
</dbReference>
<evidence type="ECO:0000256" key="6">
    <source>
        <dbReference type="ARBA" id="ARBA00011881"/>
    </source>
</evidence>
<dbReference type="NCBIfam" id="TIGR01670">
    <property type="entry name" value="KdsC-phosphatas"/>
    <property type="match status" value="1"/>
</dbReference>
<dbReference type="RefSeq" id="WP_310091305.1">
    <property type="nucleotide sequence ID" value="NZ_JAVDUU010000001.1"/>
</dbReference>
<dbReference type="InterPro" id="IPR010023">
    <property type="entry name" value="KdsC_fam"/>
</dbReference>
<evidence type="ECO:0000256" key="1">
    <source>
        <dbReference type="ARBA" id="ARBA00001862"/>
    </source>
</evidence>
<dbReference type="SFLD" id="SFLDS00003">
    <property type="entry name" value="Haloacid_Dehalogenase"/>
    <property type="match status" value="1"/>
</dbReference>
<dbReference type="GO" id="GO:0008781">
    <property type="term" value="F:N-acylneuraminate cytidylyltransferase activity"/>
    <property type="evidence" value="ECO:0007669"/>
    <property type="project" value="UniProtKB-EC"/>
</dbReference>
<proteinExistence type="inferred from homology"/>
<comment type="similarity">
    <text evidence="5">Belongs to the CMP-NeuNAc synthase family.</text>
</comment>
<comment type="caution">
    <text evidence="11">The sequence shown here is derived from an EMBL/GenBank/DDBJ whole genome shotgun (WGS) entry which is preliminary data.</text>
</comment>
<dbReference type="InterPro" id="IPR036412">
    <property type="entry name" value="HAD-like_sf"/>
</dbReference>
<dbReference type="Gene3D" id="3.40.50.1000">
    <property type="entry name" value="HAD superfamily/HAD-like"/>
    <property type="match status" value="1"/>
</dbReference>
<sequence>MKSIAIIPLRKGSIGIPGKNKKKLLGRPLYQWVLGEAIESNLDEIYIFTDDESIIERIQLDYKWTDKVKVFERSPESATNTASTEFGMLELAQSLDFDFDIYCLLQATSPLTSKDDINKTLDKVVNGGCDSALTVVESKRFLWTKEGTSINYNYLARPRRQDFEGLLIENGAVYAIKKDAYKEQHNRLGGKIGVVEMVEESLIEIDEPADWHIVEQLLANRLSLHKQAASKIKALVLDVDGVFTEGKVWVSGDGELAKAFSLRDGMGLEIARESGIEIVVMTSENSPIVDQRMRKLQINHYYKGVKDKFSLLNKVCAKLNVDRHELAYIGDDVNDLANILSVGWGFTPVDAVSELKQMADVVLHSYGGDKAIREGIETIIKLNKRSKK</sequence>
<dbReference type="SUPFAM" id="SSF56784">
    <property type="entry name" value="HAD-like"/>
    <property type="match status" value="1"/>
</dbReference>
<keyword evidence="10" id="KW-0460">Magnesium</keyword>
<reference evidence="11 12" key="1">
    <citation type="submission" date="2023-07" db="EMBL/GenBank/DDBJ databases">
        <title>Sorghum-associated microbial communities from plants grown in Nebraska, USA.</title>
        <authorList>
            <person name="Schachtman D."/>
        </authorList>
    </citation>
    <scope>NUCLEOTIDE SEQUENCE [LARGE SCALE GENOMIC DNA]</scope>
    <source>
        <strain evidence="11 12">3262</strain>
    </source>
</reference>
<comment type="similarity">
    <text evidence="4">Belongs to the KdsC family.</text>
</comment>
<dbReference type="SFLD" id="SFLDG01136">
    <property type="entry name" value="C1.6:_Phosphoserine_Phosphatas"/>
    <property type="match status" value="1"/>
</dbReference>
<keyword evidence="12" id="KW-1185">Reference proteome</keyword>
<dbReference type="PANTHER" id="PTHR21485">
    <property type="entry name" value="HAD SUPERFAMILY MEMBERS CMAS AND KDSC"/>
    <property type="match status" value="1"/>
</dbReference>
<dbReference type="Gene3D" id="3.90.550.10">
    <property type="entry name" value="Spore Coat Polysaccharide Biosynthesis Protein SpsA, Chain A"/>
    <property type="match status" value="1"/>
</dbReference>
<evidence type="ECO:0000256" key="9">
    <source>
        <dbReference type="ARBA" id="ARBA00022801"/>
    </source>
</evidence>